<reference evidence="3" key="1">
    <citation type="submission" date="2016-11" db="UniProtKB">
        <authorList>
            <consortium name="WormBaseParasite"/>
        </authorList>
    </citation>
    <scope>IDENTIFICATION</scope>
</reference>
<organism evidence="2 3">
    <name type="scientific">Caenorhabditis tropicalis</name>
    <dbReference type="NCBI Taxonomy" id="1561998"/>
    <lineage>
        <taxon>Eukaryota</taxon>
        <taxon>Metazoa</taxon>
        <taxon>Ecdysozoa</taxon>
        <taxon>Nematoda</taxon>
        <taxon>Chromadorea</taxon>
        <taxon>Rhabditida</taxon>
        <taxon>Rhabditina</taxon>
        <taxon>Rhabditomorpha</taxon>
        <taxon>Rhabditoidea</taxon>
        <taxon>Rhabditidae</taxon>
        <taxon>Peloderinae</taxon>
        <taxon>Caenorhabditis</taxon>
    </lineage>
</organism>
<protein>
    <submittedName>
        <fullName evidence="3">Uncharacterized protein</fullName>
    </submittedName>
</protein>
<dbReference type="AlphaFoldDB" id="A0A1I7TX96"/>
<keyword evidence="1" id="KW-0472">Membrane</keyword>
<evidence type="ECO:0000256" key="1">
    <source>
        <dbReference type="SAM" id="Phobius"/>
    </source>
</evidence>
<keyword evidence="1" id="KW-0812">Transmembrane</keyword>
<proteinExistence type="predicted"/>
<accession>A0A1I7TX96</accession>
<evidence type="ECO:0000313" key="3">
    <source>
        <dbReference type="WBParaSite" id="Csp11.Scaffold629.g12717.t1"/>
    </source>
</evidence>
<sequence length="96" mass="10405">MELFSDIAEDCVLTSEVVLETATETSSPLSSEVFSEAVIETSSPLSSEVFSKAVIETSGGGIEANSVSGFEILVILFLFLIFAIVLVIFYMMFSKY</sequence>
<evidence type="ECO:0000313" key="2">
    <source>
        <dbReference type="Proteomes" id="UP000095282"/>
    </source>
</evidence>
<dbReference type="Proteomes" id="UP000095282">
    <property type="component" value="Unplaced"/>
</dbReference>
<name>A0A1I7TX96_9PELO</name>
<keyword evidence="2" id="KW-1185">Reference proteome</keyword>
<dbReference type="WBParaSite" id="Csp11.Scaffold629.g12717.t1">
    <property type="protein sequence ID" value="Csp11.Scaffold629.g12717.t1"/>
    <property type="gene ID" value="Csp11.Scaffold629.g12717"/>
</dbReference>
<keyword evidence="1" id="KW-1133">Transmembrane helix</keyword>
<feature type="transmembrane region" description="Helical" evidence="1">
    <location>
        <begin position="72"/>
        <end position="93"/>
    </location>
</feature>